<keyword evidence="2 4" id="KW-0732">Signal</keyword>
<dbReference type="AlphaFoldDB" id="A0A8J5JFU0"/>
<keyword evidence="3" id="KW-0677">Repeat</keyword>
<dbReference type="PANTHER" id="PTHR24364">
    <property type="entry name" value="LP06937P"/>
    <property type="match status" value="1"/>
</dbReference>
<dbReference type="Pfam" id="PF13855">
    <property type="entry name" value="LRR_8"/>
    <property type="match status" value="1"/>
</dbReference>
<accession>A0A8J5JFU0</accession>
<proteinExistence type="predicted"/>
<evidence type="ECO:0000256" key="3">
    <source>
        <dbReference type="ARBA" id="ARBA00022737"/>
    </source>
</evidence>
<dbReference type="Proteomes" id="UP000747542">
    <property type="component" value="Unassembled WGS sequence"/>
</dbReference>
<evidence type="ECO:0000313" key="5">
    <source>
        <dbReference type="EMBL" id="KAG7155894.1"/>
    </source>
</evidence>
<feature type="signal peptide" evidence="4">
    <location>
        <begin position="1"/>
        <end position="23"/>
    </location>
</feature>
<organism evidence="5 6">
    <name type="scientific">Homarus americanus</name>
    <name type="common">American lobster</name>
    <dbReference type="NCBI Taxonomy" id="6706"/>
    <lineage>
        <taxon>Eukaryota</taxon>
        <taxon>Metazoa</taxon>
        <taxon>Ecdysozoa</taxon>
        <taxon>Arthropoda</taxon>
        <taxon>Crustacea</taxon>
        <taxon>Multicrustacea</taxon>
        <taxon>Malacostraca</taxon>
        <taxon>Eumalacostraca</taxon>
        <taxon>Eucarida</taxon>
        <taxon>Decapoda</taxon>
        <taxon>Pleocyemata</taxon>
        <taxon>Astacidea</taxon>
        <taxon>Nephropoidea</taxon>
        <taxon>Nephropidae</taxon>
        <taxon>Homarus</taxon>
    </lineage>
</organism>
<comment type="caution">
    <text evidence="5">The sequence shown here is derived from an EMBL/GenBank/DDBJ whole genome shotgun (WGS) entry which is preliminary data.</text>
</comment>
<evidence type="ECO:0000313" key="6">
    <source>
        <dbReference type="Proteomes" id="UP000747542"/>
    </source>
</evidence>
<reference evidence="5" key="1">
    <citation type="journal article" date="2021" name="Sci. Adv.">
        <title>The American lobster genome reveals insights on longevity, neural, and immune adaptations.</title>
        <authorList>
            <person name="Polinski J.M."/>
            <person name="Zimin A.V."/>
            <person name="Clark K.F."/>
            <person name="Kohn A.B."/>
            <person name="Sadowski N."/>
            <person name="Timp W."/>
            <person name="Ptitsyn A."/>
            <person name="Khanna P."/>
            <person name="Romanova D.Y."/>
            <person name="Williams P."/>
            <person name="Greenwood S.J."/>
            <person name="Moroz L.L."/>
            <person name="Walt D.R."/>
            <person name="Bodnar A.G."/>
        </authorList>
    </citation>
    <scope>NUCLEOTIDE SEQUENCE</scope>
    <source>
        <strain evidence="5">GMGI-L3</strain>
    </source>
</reference>
<dbReference type="EMBL" id="JAHLQT010040257">
    <property type="protein sequence ID" value="KAG7155894.1"/>
    <property type="molecule type" value="Genomic_DNA"/>
</dbReference>
<dbReference type="InterPro" id="IPR001611">
    <property type="entry name" value="Leu-rich_rpt"/>
</dbReference>
<feature type="chain" id="PRO_5035270123" evidence="4">
    <location>
        <begin position="24"/>
        <end position="348"/>
    </location>
</feature>
<dbReference type="InterPro" id="IPR052286">
    <property type="entry name" value="Wnt_signaling_inhibitor"/>
</dbReference>
<dbReference type="PANTHER" id="PTHR24364:SF18">
    <property type="entry name" value="LP06937P"/>
    <property type="match status" value="1"/>
</dbReference>
<evidence type="ECO:0000256" key="4">
    <source>
        <dbReference type="SAM" id="SignalP"/>
    </source>
</evidence>
<name>A0A8J5JFU0_HOMAM</name>
<evidence type="ECO:0000256" key="1">
    <source>
        <dbReference type="ARBA" id="ARBA00022614"/>
    </source>
</evidence>
<evidence type="ECO:0000256" key="2">
    <source>
        <dbReference type="ARBA" id="ARBA00022729"/>
    </source>
</evidence>
<keyword evidence="1" id="KW-0433">Leucine-rich repeat</keyword>
<dbReference type="OrthoDB" id="6374966at2759"/>
<keyword evidence="6" id="KW-1185">Reference proteome</keyword>
<protein>
    <submittedName>
        <fullName evidence="5">Oplophorus-luciferin 2-monooxygenase non-catalytic subunit-like 6</fullName>
    </submittedName>
</protein>
<sequence length="348" mass="38995">MKGSHLYCLLFTILGVVQYGVVASGSKSSVEDQQDVLCPVPEDIFPCVCGVNDNNTLDIDCSKVVYEDELANVFRSYFPNPNFRRFTIKFNYYLQTLRDGALGNTTYTEFFFTESVLEVVEKNALSGSFHTATYLNFYSTKLQSFPFDDISSFTKLVTLDLRFNYFHEFPNISSVTLKTLALGGNSFDHLPTEAFVNTPSVSSINVYLGKLWNISSGTFSGLPYLESVDLSFNFLKHIPEAAVEVTTPTYINLNYNMISSVEVDAFLGVTGGSIDLHSNQLKEIQEAVWRPLLQYKVQLDLSKNPLECGCELAWLVLSDTFLHQVNENTTCADGRLVVDLDPADYEPC</sequence>
<gene>
    <name evidence="5" type="primary">Lucb-L6</name>
    <name evidence="5" type="ORF">Hamer_G012031</name>
</gene>
<dbReference type="GO" id="GO:0016020">
    <property type="term" value="C:membrane"/>
    <property type="evidence" value="ECO:0007669"/>
    <property type="project" value="TreeGrafter"/>
</dbReference>